<evidence type="ECO:0000256" key="8">
    <source>
        <dbReference type="ARBA" id="ARBA00022989"/>
    </source>
</evidence>
<comment type="subcellular location">
    <subcellularLocation>
        <location evidence="2">Membrane</location>
        <topology evidence="2">Multi-pass membrane protein</topology>
    </subcellularLocation>
</comment>
<feature type="transmembrane region" description="Helical" evidence="12">
    <location>
        <begin position="239"/>
        <end position="261"/>
    </location>
</feature>
<dbReference type="GO" id="GO:0046872">
    <property type="term" value="F:metal ion binding"/>
    <property type="evidence" value="ECO:0007669"/>
    <property type="project" value="UniProtKB-KW"/>
</dbReference>
<dbReference type="SMART" id="SM00665">
    <property type="entry name" value="B561"/>
    <property type="match status" value="1"/>
</dbReference>
<evidence type="ECO:0000256" key="12">
    <source>
        <dbReference type="SAM" id="Phobius"/>
    </source>
</evidence>
<feature type="transmembrane region" description="Helical" evidence="12">
    <location>
        <begin position="306"/>
        <end position="326"/>
    </location>
</feature>
<dbReference type="GO" id="GO:0020037">
    <property type="term" value="F:heme binding"/>
    <property type="evidence" value="ECO:0007669"/>
    <property type="project" value="TreeGrafter"/>
</dbReference>
<keyword evidence="7" id="KW-0249">Electron transport</keyword>
<gene>
    <name evidence="14" type="primary">BHLH133</name>
    <name evidence="14" type="ORF">AXF42_Ash018687</name>
</gene>
<dbReference type="GO" id="GO:0016020">
    <property type="term" value="C:membrane"/>
    <property type="evidence" value="ECO:0007669"/>
    <property type="project" value="UniProtKB-SubCell"/>
</dbReference>
<evidence type="ECO:0000256" key="6">
    <source>
        <dbReference type="ARBA" id="ARBA00022723"/>
    </source>
</evidence>
<sequence length="397" mass="44384">MEKMMGGSPSWWSMNSHRPSAGLSPARSSGSVMQEEDRYSFSTTAYNPPRKMEEWKEDDDRQIAYTTMSPDHHTVDLNKGIFGLGAYPALGHGDEQISHRARVSSGSCMMISASSSIMSSGMLDFSASYKNHEMVHDQQQDRPSEVRETVDYRAGGKVKDIPPYEERVEGVEKNGREEPIRDLRNSGLCLVPMAFILHFGGENSNGADYWSPTFGGIYSKLSEDSLKKFIGKCCSEDAVWAPLVIAVLLATGAAILSLKNFEKSFSNTHQRMGLALYALIWVLPVIGFFRPQRGEKLRSIWYTGHWLLRTGTAIIGTMNIFVGLCAYEKKTTKNIRSWTLLFAAQVVIMGFIYLLQDRWDYIKKQGVILGEEQITPSDQIMTSAGSGNQKELPSNMI</sequence>
<dbReference type="PANTHER" id="PTHR15422">
    <property type="entry name" value="OS05G0565100 PROTEIN"/>
    <property type="match status" value="1"/>
</dbReference>
<comment type="cofactor">
    <cofactor evidence="1">
        <name>heme b</name>
        <dbReference type="ChEBI" id="CHEBI:60344"/>
    </cofactor>
</comment>
<keyword evidence="6" id="KW-0479">Metal-binding</keyword>
<keyword evidence="10 12" id="KW-0472">Membrane</keyword>
<keyword evidence="5 12" id="KW-0812">Transmembrane</keyword>
<dbReference type="InterPro" id="IPR006593">
    <property type="entry name" value="Cyt_b561/ferric_Rdtase_TM"/>
</dbReference>
<keyword evidence="9" id="KW-0408">Iron</keyword>
<dbReference type="OrthoDB" id="19261at2759"/>
<dbReference type="Proteomes" id="UP000236161">
    <property type="component" value="Unassembled WGS sequence"/>
</dbReference>
<feature type="domain" description="Cytochrome b561" evidence="13">
    <location>
        <begin position="231"/>
        <end position="324"/>
    </location>
</feature>
<dbReference type="STRING" id="1088818.A0A2H9ZZL6"/>
<evidence type="ECO:0000256" key="4">
    <source>
        <dbReference type="ARBA" id="ARBA00022617"/>
    </source>
</evidence>
<feature type="region of interest" description="Disordered" evidence="11">
    <location>
        <begin position="1"/>
        <end position="57"/>
    </location>
</feature>
<evidence type="ECO:0000313" key="15">
    <source>
        <dbReference type="Proteomes" id="UP000236161"/>
    </source>
</evidence>
<evidence type="ECO:0000313" key="14">
    <source>
        <dbReference type="EMBL" id="PKA48745.1"/>
    </source>
</evidence>
<evidence type="ECO:0000256" key="7">
    <source>
        <dbReference type="ARBA" id="ARBA00022982"/>
    </source>
</evidence>
<keyword evidence="4" id="KW-0349">Heme</keyword>
<evidence type="ECO:0000256" key="11">
    <source>
        <dbReference type="SAM" id="MobiDB-lite"/>
    </source>
</evidence>
<evidence type="ECO:0000256" key="9">
    <source>
        <dbReference type="ARBA" id="ARBA00023004"/>
    </source>
</evidence>
<dbReference type="InterPro" id="IPR045150">
    <property type="entry name" value="CYB561D1/2"/>
</dbReference>
<dbReference type="GO" id="GO:0140575">
    <property type="term" value="F:transmembrane monodehydroascorbate reductase activity"/>
    <property type="evidence" value="ECO:0007669"/>
    <property type="project" value="InterPro"/>
</dbReference>
<feature type="transmembrane region" description="Helical" evidence="12">
    <location>
        <begin position="338"/>
        <end position="355"/>
    </location>
</feature>
<accession>A0A2H9ZZL6</accession>
<name>A0A2H9ZZL6_9ASPA</name>
<proteinExistence type="predicted"/>
<evidence type="ECO:0000256" key="5">
    <source>
        <dbReference type="ARBA" id="ARBA00022692"/>
    </source>
</evidence>
<evidence type="ECO:0000256" key="1">
    <source>
        <dbReference type="ARBA" id="ARBA00001970"/>
    </source>
</evidence>
<evidence type="ECO:0000256" key="3">
    <source>
        <dbReference type="ARBA" id="ARBA00022448"/>
    </source>
</evidence>
<dbReference type="AlphaFoldDB" id="A0A2H9ZZL6"/>
<keyword evidence="15" id="KW-1185">Reference proteome</keyword>
<evidence type="ECO:0000256" key="10">
    <source>
        <dbReference type="ARBA" id="ARBA00023136"/>
    </source>
</evidence>
<evidence type="ECO:0000256" key="2">
    <source>
        <dbReference type="ARBA" id="ARBA00004141"/>
    </source>
</evidence>
<dbReference type="CDD" id="cd08760">
    <property type="entry name" value="Cyt_b561_FRRS1_like"/>
    <property type="match status" value="1"/>
</dbReference>
<evidence type="ECO:0000259" key="13">
    <source>
        <dbReference type="SMART" id="SM00665"/>
    </source>
</evidence>
<organism evidence="14 15">
    <name type="scientific">Apostasia shenzhenica</name>
    <dbReference type="NCBI Taxonomy" id="1088818"/>
    <lineage>
        <taxon>Eukaryota</taxon>
        <taxon>Viridiplantae</taxon>
        <taxon>Streptophyta</taxon>
        <taxon>Embryophyta</taxon>
        <taxon>Tracheophyta</taxon>
        <taxon>Spermatophyta</taxon>
        <taxon>Magnoliopsida</taxon>
        <taxon>Liliopsida</taxon>
        <taxon>Asparagales</taxon>
        <taxon>Orchidaceae</taxon>
        <taxon>Apostasioideae</taxon>
        <taxon>Apostasia</taxon>
    </lineage>
</organism>
<keyword evidence="3" id="KW-0813">Transport</keyword>
<dbReference type="EMBL" id="KZ452209">
    <property type="protein sequence ID" value="PKA48745.1"/>
    <property type="molecule type" value="Genomic_DNA"/>
</dbReference>
<dbReference type="PANTHER" id="PTHR15422:SF24">
    <property type="entry name" value="DOMON RELATED DOMAIN-CONTAINING PROTEIN"/>
    <property type="match status" value="1"/>
</dbReference>
<protein>
    <submittedName>
        <fullName evidence="14">Transcription factor bHLH133</fullName>
    </submittedName>
</protein>
<reference evidence="14 15" key="1">
    <citation type="journal article" date="2017" name="Nature">
        <title>The Apostasia genome and the evolution of orchids.</title>
        <authorList>
            <person name="Zhang G.Q."/>
            <person name="Liu K.W."/>
            <person name="Li Z."/>
            <person name="Lohaus R."/>
            <person name="Hsiao Y.Y."/>
            <person name="Niu S.C."/>
            <person name="Wang J.Y."/>
            <person name="Lin Y.C."/>
            <person name="Xu Q."/>
            <person name="Chen L.J."/>
            <person name="Yoshida K."/>
            <person name="Fujiwara S."/>
            <person name="Wang Z.W."/>
            <person name="Zhang Y.Q."/>
            <person name="Mitsuda N."/>
            <person name="Wang M."/>
            <person name="Liu G.H."/>
            <person name="Pecoraro L."/>
            <person name="Huang H.X."/>
            <person name="Xiao X.J."/>
            <person name="Lin M."/>
            <person name="Wu X.Y."/>
            <person name="Wu W.L."/>
            <person name="Chen Y.Y."/>
            <person name="Chang S.B."/>
            <person name="Sakamoto S."/>
            <person name="Ohme-Takagi M."/>
            <person name="Yagi M."/>
            <person name="Zeng S.J."/>
            <person name="Shen C.Y."/>
            <person name="Yeh C.M."/>
            <person name="Luo Y.B."/>
            <person name="Tsai W.C."/>
            <person name="Van de Peer Y."/>
            <person name="Liu Z.J."/>
        </authorList>
    </citation>
    <scope>NUCLEOTIDE SEQUENCE [LARGE SCALE GENOMIC DNA]</scope>
    <source>
        <strain evidence="15">cv. Shenzhen</strain>
        <tissue evidence="14">Stem</tissue>
    </source>
</reference>
<keyword evidence="8 12" id="KW-1133">Transmembrane helix</keyword>
<dbReference type="Gene3D" id="1.20.120.1770">
    <property type="match status" value="1"/>
</dbReference>
<feature type="transmembrane region" description="Helical" evidence="12">
    <location>
        <begin position="273"/>
        <end position="291"/>
    </location>
</feature>